<feature type="transmembrane region" description="Helical" evidence="2">
    <location>
        <begin position="379"/>
        <end position="402"/>
    </location>
</feature>
<keyword evidence="2" id="KW-1133">Transmembrane helix</keyword>
<sequence>MSARHRAEVKLYQYWDICLEIEEKVSINDTLYVRWKRCKGGGDTNVNTRMRAMFEGNGEVYHQWEAHGQLRSSVGLVHRRRIVAVPLSTHRSPWCIRTDIDTENCVRMQSFACTHLTKRKRGDKMAMGEWAVALILLAICVVVIATMIVVCRLLGVWRFTSLFTSSDEKAMLTENEHYGGYSVTAPTSGAVQPTSGCVQYDSLREGGEAQGQGQGQCEARYQETELSTNQTVEPKDSPVSVDSVSIASDYEPPGGLQRAQSCDSVTSDSSVMDIEPERPKIGQLEFGLEYDRELSELVVSVIQAKDLEENDVTGTLDSYVKVWLSPHKQGKFQTKVSHLDGEEAVTMQVVLLLMVFVLMLQQVVLLLVVFVLMLQQVVLLLVVFVLMLQQVVLLLVVFVLMLQQVVQKDTVNPLYKERFLFTVYPDQLDNKMVQFQVFSSDKYARHKLLGETELRLGDIDLRQPIRVWMNLRDMDQNGKKVGKKKTSLKRGEENPIFNEAMIFSVPANALPTVQLRVSVIEQRDDGRISSIGHVIVGSNLSGTELTHWNQMMTSLRKPIAMWHSLRK</sequence>
<dbReference type="GO" id="GO:0048488">
    <property type="term" value="P:synaptic vesicle endocytosis"/>
    <property type="evidence" value="ECO:0007669"/>
    <property type="project" value="TreeGrafter"/>
</dbReference>
<dbReference type="AlphaFoldDB" id="A0AAD9JUY8"/>
<dbReference type="SUPFAM" id="SSF49562">
    <property type="entry name" value="C2 domain (Calcium/lipid-binding domain, CaLB)"/>
    <property type="match status" value="2"/>
</dbReference>
<gene>
    <name evidence="4" type="ORF">LSH36_157g03044</name>
</gene>
<dbReference type="PANTHER" id="PTHR10024">
    <property type="entry name" value="SYNAPTOTAGMIN"/>
    <property type="match status" value="1"/>
</dbReference>
<dbReference type="EMBL" id="JAODUP010000157">
    <property type="protein sequence ID" value="KAK2159155.1"/>
    <property type="molecule type" value="Genomic_DNA"/>
</dbReference>
<dbReference type="GO" id="GO:0048791">
    <property type="term" value="P:calcium ion-regulated exocytosis of neurotransmitter"/>
    <property type="evidence" value="ECO:0007669"/>
    <property type="project" value="TreeGrafter"/>
</dbReference>
<evidence type="ECO:0000313" key="4">
    <source>
        <dbReference type="EMBL" id="KAK2159155.1"/>
    </source>
</evidence>
<feature type="compositionally biased region" description="Polar residues" evidence="1">
    <location>
        <begin position="258"/>
        <end position="270"/>
    </location>
</feature>
<accession>A0AAD9JUY8</accession>
<dbReference type="SMART" id="SM00239">
    <property type="entry name" value="C2"/>
    <property type="match status" value="2"/>
</dbReference>
<dbReference type="GO" id="GO:0070382">
    <property type="term" value="C:exocytic vesicle"/>
    <property type="evidence" value="ECO:0007669"/>
    <property type="project" value="TreeGrafter"/>
</dbReference>
<keyword evidence="2" id="KW-0812">Transmembrane</keyword>
<dbReference type="PANTHER" id="PTHR10024:SF252">
    <property type="entry name" value="SYNAPTOTAGMIN-12"/>
    <property type="match status" value="1"/>
</dbReference>
<evidence type="ECO:0000256" key="2">
    <source>
        <dbReference type="SAM" id="Phobius"/>
    </source>
</evidence>
<feature type="domain" description="C2" evidence="3">
    <location>
        <begin position="280"/>
        <end position="469"/>
    </location>
</feature>
<feature type="transmembrane region" description="Helical" evidence="2">
    <location>
        <begin position="130"/>
        <end position="157"/>
    </location>
</feature>
<dbReference type="GO" id="GO:0005886">
    <property type="term" value="C:plasma membrane"/>
    <property type="evidence" value="ECO:0007669"/>
    <property type="project" value="TreeGrafter"/>
</dbReference>
<keyword evidence="5" id="KW-1185">Reference proteome</keyword>
<dbReference type="GO" id="GO:0030276">
    <property type="term" value="F:clathrin binding"/>
    <property type="evidence" value="ECO:0007669"/>
    <property type="project" value="TreeGrafter"/>
</dbReference>
<reference evidence="4" key="1">
    <citation type="journal article" date="2023" name="Mol. Biol. Evol.">
        <title>Third-Generation Sequencing Reveals the Adaptive Role of the Epigenome in Three Deep-Sea Polychaetes.</title>
        <authorList>
            <person name="Perez M."/>
            <person name="Aroh O."/>
            <person name="Sun Y."/>
            <person name="Lan Y."/>
            <person name="Juniper S.K."/>
            <person name="Young C.R."/>
            <person name="Angers B."/>
            <person name="Qian P.Y."/>
        </authorList>
    </citation>
    <scope>NUCLEOTIDE SEQUENCE</scope>
    <source>
        <strain evidence="4">P08H-3</strain>
    </source>
</reference>
<feature type="transmembrane region" description="Helical" evidence="2">
    <location>
        <begin position="349"/>
        <end position="372"/>
    </location>
</feature>
<evidence type="ECO:0000259" key="3">
    <source>
        <dbReference type="PROSITE" id="PS50004"/>
    </source>
</evidence>
<keyword evidence="2" id="KW-0472">Membrane</keyword>
<dbReference type="InterPro" id="IPR000008">
    <property type="entry name" value="C2_dom"/>
</dbReference>
<name>A0AAD9JUY8_9ANNE</name>
<dbReference type="InterPro" id="IPR035892">
    <property type="entry name" value="C2_domain_sf"/>
</dbReference>
<evidence type="ECO:0000256" key="1">
    <source>
        <dbReference type="SAM" id="MobiDB-lite"/>
    </source>
</evidence>
<protein>
    <recommendedName>
        <fullName evidence="3">C2 domain-containing protein</fullName>
    </recommendedName>
</protein>
<dbReference type="GO" id="GO:0005544">
    <property type="term" value="F:calcium-dependent phospholipid binding"/>
    <property type="evidence" value="ECO:0007669"/>
    <property type="project" value="TreeGrafter"/>
</dbReference>
<feature type="region of interest" description="Disordered" evidence="1">
    <location>
        <begin position="226"/>
        <end position="274"/>
    </location>
</feature>
<comment type="caution">
    <text evidence="4">The sequence shown here is derived from an EMBL/GenBank/DDBJ whole genome shotgun (WGS) entry which is preliminary data.</text>
</comment>
<dbReference type="GO" id="GO:0005509">
    <property type="term" value="F:calcium ion binding"/>
    <property type="evidence" value="ECO:0007669"/>
    <property type="project" value="TreeGrafter"/>
</dbReference>
<dbReference type="Pfam" id="PF00168">
    <property type="entry name" value="C2"/>
    <property type="match status" value="3"/>
</dbReference>
<dbReference type="Gene3D" id="2.60.40.150">
    <property type="entry name" value="C2 domain"/>
    <property type="match status" value="3"/>
</dbReference>
<feature type="compositionally biased region" description="Low complexity" evidence="1">
    <location>
        <begin position="237"/>
        <end position="249"/>
    </location>
</feature>
<dbReference type="PROSITE" id="PS50004">
    <property type="entry name" value="C2"/>
    <property type="match status" value="1"/>
</dbReference>
<dbReference type="GO" id="GO:0098793">
    <property type="term" value="C:presynapse"/>
    <property type="evidence" value="ECO:0007669"/>
    <property type="project" value="GOC"/>
</dbReference>
<proteinExistence type="predicted"/>
<organism evidence="4 5">
    <name type="scientific">Paralvinella palmiformis</name>
    <dbReference type="NCBI Taxonomy" id="53620"/>
    <lineage>
        <taxon>Eukaryota</taxon>
        <taxon>Metazoa</taxon>
        <taxon>Spiralia</taxon>
        <taxon>Lophotrochozoa</taxon>
        <taxon>Annelida</taxon>
        <taxon>Polychaeta</taxon>
        <taxon>Sedentaria</taxon>
        <taxon>Canalipalpata</taxon>
        <taxon>Terebellida</taxon>
        <taxon>Terebelliformia</taxon>
        <taxon>Alvinellidae</taxon>
        <taxon>Paralvinella</taxon>
    </lineage>
</organism>
<dbReference type="GO" id="GO:0001786">
    <property type="term" value="F:phosphatidylserine binding"/>
    <property type="evidence" value="ECO:0007669"/>
    <property type="project" value="TreeGrafter"/>
</dbReference>
<dbReference type="Proteomes" id="UP001208570">
    <property type="component" value="Unassembled WGS sequence"/>
</dbReference>
<evidence type="ECO:0000313" key="5">
    <source>
        <dbReference type="Proteomes" id="UP001208570"/>
    </source>
</evidence>
<dbReference type="GO" id="GO:0000149">
    <property type="term" value="F:SNARE binding"/>
    <property type="evidence" value="ECO:0007669"/>
    <property type="project" value="TreeGrafter"/>
</dbReference>